<keyword evidence="6" id="KW-1185">Reference proteome</keyword>
<feature type="repeat" description="TPR" evidence="3">
    <location>
        <begin position="850"/>
        <end position="883"/>
    </location>
</feature>
<keyword evidence="3" id="KW-0802">TPR repeat</keyword>
<feature type="domain" description="Bacterial transcriptional activator" evidence="4">
    <location>
        <begin position="799"/>
        <end position="904"/>
    </location>
</feature>
<dbReference type="InterPro" id="IPR016032">
    <property type="entry name" value="Sig_transdc_resp-reg_C-effctor"/>
</dbReference>
<dbReference type="PANTHER" id="PTHR35807">
    <property type="entry name" value="TRANSCRIPTIONAL REGULATOR REDD-RELATED"/>
    <property type="match status" value="1"/>
</dbReference>
<dbReference type="RefSeq" id="WP_042217394.1">
    <property type="nucleotide sequence ID" value="NZ_CP009285.1"/>
</dbReference>
<dbReference type="PANTHER" id="PTHR35807:SF2">
    <property type="entry name" value="TRANSCRIPTIONAL ACTIVATOR DOMAIN"/>
    <property type="match status" value="1"/>
</dbReference>
<dbReference type="HOGENOM" id="CLU_331409_0_0_9"/>
<organism evidence="5 6">
    <name type="scientific">Paenibacillus borealis</name>
    <dbReference type="NCBI Taxonomy" id="160799"/>
    <lineage>
        <taxon>Bacteria</taxon>
        <taxon>Bacillati</taxon>
        <taxon>Bacillota</taxon>
        <taxon>Bacilli</taxon>
        <taxon>Bacillales</taxon>
        <taxon>Paenibacillaceae</taxon>
        <taxon>Paenibacillus</taxon>
    </lineage>
</organism>
<dbReference type="SUPFAM" id="SSF48452">
    <property type="entry name" value="TPR-like"/>
    <property type="match status" value="2"/>
</dbReference>
<dbReference type="AlphaFoldDB" id="A0A089MWK1"/>
<evidence type="ECO:0000256" key="1">
    <source>
        <dbReference type="ARBA" id="ARBA00023015"/>
    </source>
</evidence>
<evidence type="ECO:0000259" key="4">
    <source>
        <dbReference type="SMART" id="SM01043"/>
    </source>
</evidence>
<name>A0A089MWK1_PAEBO</name>
<evidence type="ECO:0000256" key="2">
    <source>
        <dbReference type="ARBA" id="ARBA00023163"/>
    </source>
</evidence>
<dbReference type="InterPro" id="IPR011990">
    <property type="entry name" value="TPR-like_helical_dom_sf"/>
</dbReference>
<dbReference type="GO" id="GO:0016887">
    <property type="term" value="F:ATP hydrolysis activity"/>
    <property type="evidence" value="ECO:0007669"/>
    <property type="project" value="InterPro"/>
</dbReference>
<dbReference type="InterPro" id="IPR049945">
    <property type="entry name" value="AAA_22"/>
</dbReference>
<dbReference type="OrthoDB" id="1137593at2"/>
<dbReference type="PROSITE" id="PS50005">
    <property type="entry name" value="TPR"/>
    <property type="match status" value="1"/>
</dbReference>
<dbReference type="InterPro" id="IPR059106">
    <property type="entry name" value="WHD_MalT"/>
</dbReference>
<accession>A0A089MWK1</accession>
<dbReference type="GO" id="GO:0003677">
    <property type="term" value="F:DNA binding"/>
    <property type="evidence" value="ECO:0007669"/>
    <property type="project" value="InterPro"/>
</dbReference>
<reference evidence="5" key="1">
    <citation type="submission" date="2014-08" db="EMBL/GenBank/DDBJ databases">
        <title>Comparative genomics of the Paenibacillus odorifer group.</title>
        <authorList>
            <person name="den Bakker H.C."/>
            <person name="Tsai Y.-C.Y.-C."/>
            <person name="Martin N."/>
            <person name="Korlach J."/>
            <person name="Wiedmann M."/>
        </authorList>
    </citation>
    <scope>NUCLEOTIDE SEQUENCE [LARGE SCALE GENOMIC DNA]</scope>
    <source>
        <strain evidence="5">DSM 13188</strain>
    </source>
</reference>
<dbReference type="SMART" id="SM00028">
    <property type="entry name" value="TPR"/>
    <property type="match status" value="5"/>
</dbReference>
<dbReference type="KEGG" id="pbd:PBOR_30575"/>
<sequence>MNIHENNSRISIPGSPFCIPRPRLYELLDRNRQVKLITVVAEPGYGKTALLSSYMLDRGLPAVWYQLHDSDSSASIFIAHLLAALGKQVKQRPDSHRLPKFIHAGAEELLHTLSNWPEELYIILDHVHVINPVQKILELLERLLGETPPGIRFVLSGQLLPSLPYASYKLRRNYFNISKSELAFTQEEIGAFFRDMPSAPLEAREIEYILHTTEGWPASLELIRDAVQGKPVEERDRILPKLSRIPHLYDYMDREVLNLQTPALRTFLLKTSIMRELDPSVIRKYLDLTDEEVPALLIKRFTFSVNPNEQTFRYHKLFRSFLIERHRTENSRSGINQDHLKLSGVYEGNHQFFPAFAHSILGRDFVNAGRLMRVLQVRYQPQEFMALLQSWLEEFFDHHYIESSITLYRCIPLYVLHQLIGRLEQNLAGLEERQQQMWAALIRQQLAGIYKLTGDLGQAKALSEAALQTFERVQDQPMIMLSLNFQADLLLNLGQTAEAKACAQRCLFLAESEGDIHFLPYALSGIADTLIEDGAPEAVEYLEKALERSPGNDDALQFFLYCSRCKLYNLVQDVPQAIEWAQQTVQLAENFGFDRDIGLSNIYLARAYVSAGRLQEAGPCLEIAYQVLQSFKFVFAHVVAAQYTLLLKQKATVAAGVKWLELNEVCEKNGYPFIADRYKQEQRDTTAILLEAEAAPLLQIGVLGPLSISVNDQPIVVRRKASLRLLLFLIVNHKGRTPQDIIIEELFQNKSLGSAQNQLYVALSVLRSTLEPGGNPGRNSRYIKNVDGLYSLNTSLIDLDLAAFLEVKLETGNMEELIRAEQLYRGDLLEEYRYESFIEGERERIAIKYMQILNRLAEYFAAQGDYYRSMEYYEKLCMKDPYNLKNFQAYFKMLQHFNLHVYAVKVAERMKQMPQEWAE</sequence>
<dbReference type="InterPro" id="IPR036388">
    <property type="entry name" value="WH-like_DNA-bd_sf"/>
</dbReference>
<dbReference type="Pfam" id="PF13401">
    <property type="entry name" value="AAA_22"/>
    <property type="match status" value="1"/>
</dbReference>
<proteinExistence type="predicted"/>
<dbReference type="Pfam" id="PF03704">
    <property type="entry name" value="BTAD"/>
    <property type="match status" value="1"/>
</dbReference>
<dbReference type="GO" id="GO:0006355">
    <property type="term" value="P:regulation of DNA-templated transcription"/>
    <property type="evidence" value="ECO:0007669"/>
    <property type="project" value="InterPro"/>
</dbReference>
<dbReference type="SUPFAM" id="SSF52540">
    <property type="entry name" value="P-loop containing nucleoside triphosphate hydrolases"/>
    <property type="match status" value="1"/>
</dbReference>
<dbReference type="Pfam" id="PF25873">
    <property type="entry name" value="WHD_MalT"/>
    <property type="match status" value="1"/>
</dbReference>
<dbReference type="InterPro" id="IPR051677">
    <property type="entry name" value="AfsR-DnrI-RedD_regulator"/>
</dbReference>
<dbReference type="SUPFAM" id="SSF46894">
    <property type="entry name" value="C-terminal effector domain of the bipartite response regulators"/>
    <property type="match status" value="1"/>
</dbReference>
<protein>
    <recommendedName>
        <fullName evidence="4">Bacterial transcriptional activator domain-containing protein</fullName>
    </recommendedName>
</protein>
<evidence type="ECO:0000313" key="6">
    <source>
        <dbReference type="Proteomes" id="UP000029518"/>
    </source>
</evidence>
<dbReference type="SMART" id="SM01043">
    <property type="entry name" value="BTAD"/>
    <property type="match status" value="1"/>
</dbReference>
<dbReference type="Gene3D" id="1.10.10.10">
    <property type="entry name" value="Winged helix-like DNA-binding domain superfamily/Winged helix DNA-binding domain"/>
    <property type="match status" value="1"/>
</dbReference>
<dbReference type="Proteomes" id="UP000029518">
    <property type="component" value="Chromosome"/>
</dbReference>
<gene>
    <name evidence="5" type="ORF">PBOR_30575</name>
</gene>
<dbReference type="InterPro" id="IPR005158">
    <property type="entry name" value="BTAD"/>
</dbReference>
<dbReference type="EMBL" id="CP009285">
    <property type="protein sequence ID" value="AIQ60794.1"/>
    <property type="molecule type" value="Genomic_DNA"/>
</dbReference>
<dbReference type="InterPro" id="IPR027417">
    <property type="entry name" value="P-loop_NTPase"/>
</dbReference>
<keyword evidence="1" id="KW-0805">Transcription regulation</keyword>
<keyword evidence="2" id="KW-0804">Transcription</keyword>
<dbReference type="InterPro" id="IPR019734">
    <property type="entry name" value="TPR_rpt"/>
</dbReference>
<evidence type="ECO:0000256" key="3">
    <source>
        <dbReference type="PROSITE-ProRule" id="PRU00339"/>
    </source>
</evidence>
<dbReference type="Gene3D" id="1.25.40.10">
    <property type="entry name" value="Tetratricopeptide repeat domain"/>
    <property type="match status" value="2"/>
</dbReference>
<evidence type="ECO:0000313" key="5">
    <source>
        <dbReference type="EMBL" id="AIQ60794.1"/>
    </source>
</evidence>